<dbReference type="CDD" id="cd00051">
    <property type="entry name" value="EFh"/>
    <property type="match status" value="3"/>
</dbReference>
<dbReference type="InterPro" id="IPR029063">
    <property type="entry name" value="SAM-dependent_MTases_sf"/>
</dbReference>
<dbReference type="GO" id="GO:0005829">
    <property type="term" value="C:cytosol"/>
    <property type="evidence" value="ECO:0007669"/>
    <property type="project" value="TreeGrafter"/>
</dbReference>
<keyword evidence="3" id="KW-0479">Metal-binding</keyword>
<feature type="domain" description="EF-hand" evidence="8">
    <location>
        <begin position="320"/>
        <end position="355"/>
    </location>
</feature>
<evidence type="ECO:0000256" key="2">
    <source>
        <dbReference type="ARBA" id="ARBA00022707"/>
    </source>
</evidence>
<evidence type="ECO:0000256" key="1">
    <source>
        <dbReference type="ARBA" id="ARBA00006049"/>
    </source>
</evidence>
<evidence type="ECO:0000256" key="3">
    <source>
        <dbReference type="ARBA" id="ARBA00022723"/>
    </source>
</evidence>
<dbReference type="InterPro" id="IPR018247">
    <property type="entry name" value="EF_Hand_1_Ca_BS"/>
</dbReference>
<dbReference type="GO" id="GO:0008047">
    <property type="term" value="F:enzyme activator activity"/>
    <property type="evidence" value="ECO:0007669"/>
    <property type="project" value="UniProtKB-ARBA"/>
</dbReference>
<dbReference type="SMART" id="SM00054">
    <property type="entry name" value="EFh"/>
    <property type="match status" value="3"/>
</dbReference>
<dbReference type="PROSITE" id="PS00018">
    <property type="entry name" value="EF_HAND_1"/>
    <property type="match status" value="3"/>
</dbReference>
<dbReference type="GO" id="GO:0016020">
    <property type="term" value="C:membrane"/>
    <property type="evidence" value="ECO:0007669"/>
    <property type="project" value="TreeGrafter"/>
</dbReference>
<organism evidence="9 10">
    <name type="scientific">Metarhizium humberi</name>
    <dbReference type="NCBI Taxonomy" id="2596975"/>
    <lineage>
        <taxon>Eukaryota</taxon>
        <taxon>Fungi</taxon>
        <taxon>Dikarya</taxon>
        <taxon>Ascomycota</taxon>
        <taxon>Pezizomycotina</taxon>
        <taxon>Sordariomycetes</taxon>
        <taxon>Hypocreomycetidae</taxon>
        <taxon>Hypocreales</taxon>
        <taxon>Clavicipitaceae</taxon>
        <taxon>Metarhizium</taxon>
    </lineage>
</organism>
<comment type="similarity">
    <text evidence="1">Belongs to the recoverin family.</text>
</comment>
<evidence type="ECO:0000256" key="4">
    <source>
        <dbReference type="ARBA" id="ARBA00022737"/>
    </source>
</evidence>
<evidence type="ECO:0000259" key="8">
    <source>
        <dbReference type="PROSITE" id="PS50222"/>
    </source>
</evidence>
<feature type="domain" description="EF-hand" evidence="8">
    <location>
        <begin position="236"/>
        <end position="271"/>
    </location>
</feature>
<dbReference type="PROSITE" id="PS50222">
    <property type="entry name" value="EF_HAND_2"/>
    <property type="match status" value="3"/>
</dbReference>
<dbReference type="Gene3D" id="3.40.50.150">
    <property type="entry name" value="Vaccinia Virus protein VP39"/>
    <property type="match status" value="1"/>
</dbReference>
<name>A0A9P8SBI9_9HYPO</name>
<keyword evidence="4" id="KW-0677">Repeat</keyword>
<dbReference type="GO" id="GO:0005509">
    <property type="term" value="F:calcium ion binding"/>
    <property type="evidence" value="ECO:0007669"/>
    <property type="project" value="InterPro"/>
</dbReference>
<dbReference type="AlphaFoldDB" id="A0A9P8SBI9"/>
<evidence type="ECO:0000256" key="7">
    <source>
        <dbReference type="ARBA" id="ARBA00071944"/>
    </source>
</evidence>
<dbReference type="PANTHER" id="PTHR23055:SF178">
    <property type="entry name" value="NEUROCALCIN HOMOLOG"/>
    <property type="match status" value="1"/>
</dbReference>
<dbReference type="InterPro" id="IPR011992">
    <property type="entry name" value="EF-hand-dom_pair"/>
</dbReference>
<dbReference type="Pfam" id="PF13405">
    <property type="entry name" value="EF-hand_6"/>
    <property type="match status" value="1"/>
</dbReference>
<reference evidence="9 10" key="1">
    <citation type="submission" date="2020-07" db="EMBL/GenBank/DDBJ databases">
        <title>Metarhizium humberi genome.</title>
        <authorList>
            <person name="Lysoe E."/>
        </authorList>
    </citation>
    <scope>NUCLEOTIDE SEQUENCE [LARGE SCALE GENOMIC DNA]</scope>
    <source>
        <strain evidence="9 10">ESALQ1638</strain>
    </source>
</reference>
<protein>
    <recommendedName>
        <fullName evidence="7">Calcium-binding protein NCS-1</fullName>
    </recommendedName>
</protein>
<evidence type="ECO:0000313" key="9">
    <source>
        <dbReference type="EMBL" id="KAH0600394.1"/>
    </source>
</evidence>
<dbReference type="SUPFAM" id="SSF53335">
    <property type="entry name" value="S-adenosyl-L-methionine-dependent methyltransferases"/>
    <property type="match status" value="1"/>
</dbReference>
<dbReference type="Proteomes" id="UP000764110">
    <property type="component" value="Unassembled WGS sequence"/>
</dbReference>
<keyword evidence="6" id="KW-0449">Lipoprotein</keyword>
<dbReference type="InterPro" id="IPR019410">
    <property type="entry name" value="Methyltransf_16"/>
</dbReference>
<gene>
    <name evidence="9" type="ORF">MHUMG1_01390</name>
</gene>
<dbReference type="SUPFAM" id="SSF47473">
    <property type="entry name" value="EF-hand"/>
    <property type="match status" value="1"/>
</dbReference>
<evidence type="ECO:0000256" key="5">
    <source>
        <dbReference type="ARBA" id="ARBA00022837"/>
    </source>
</evidence>
<dbReference type="Gene3D" id="1.10.238.10">
    <property type="entry name" value="EF-hand"/>
    <property type="match status" value="1"/>
</dbReference>
<comment type="caution">
    <text evidence="9">The sequence shown here is derived from an EMBL/GenBank/DDBJ whole genome shotgun (WGS) entry which is preliminary data.</text>
</comment>
<feature type="domain" description="EF-hand" evidence="8">
    <location>
        <begin position="272"/>
        <end position="307"/>
    </location>
</feature>
<proteinExistence type="inferred from homology"/>
<accession>A0A9P8SBI9</accession>
<dbReference type="Pfam" id="PF13499">
    <property type="entry name" value="EF-hand_7"/>
    <property type="match status" value="1"/>
</dbReference>
<keyword evidence="2" id="KW-0519">Myristate</keyword>
<dbReference type="InterPro" id="IPR028846">
    <property type="entry name" value="Recoverin"/>
</dbReference>
<dbReference type="GO" id="GO:0008757">
    <property type="term" value="F:S-adenosylmethionine-dependent methyltransferase activity"/>
    <property type="evidence" value="ECO:0007669"/>
    <property type="project" value="UniProtKB-ARBA"/>
</dbReference>
<dbReference type="InterPro" id="IPR002048">
    <property type="entry name" value="EF_hand_dom"/>
</dbReference>
<keyword evidence="10" id="KW-1185">Reference proteome</keyword>
<sequence length="737" mass="81764">MRGPCPPPPSSTAARFTHLCPWHPYTSLITFYTSSTVYLYAKSVLTYPLHDVVSSYPLPRAQTLPQFILLRAVALITEFQHRRLRRQLSLSLAHAQRTLAPAKSSRLHISTHLPKGRLLRPNNGIHRLPLRQQSSAPVAPRPRHLQSKLSQEQLTELQNSTHFDKKELQQWYKGAYRRNCPSPSPATLTLMPRLRATLCTAMGVSACGRFLKDCPSGMLSKEEFQKIYRQFFPFGDPTSFADYVFNVFDSDKSGSIDFKEFICALSVTSRGKMEDKLDWAFQLYDIDGDGKISYDEMLQIVEAIYKMVGSMVKLPEDEDTPEKRVRKIFRMMDKDENGSLDMQEFKEGSKRDETIVSALSLFSQAIITSTWRHVWAAALRNATMPFEDLLPFLEEEIKDADEETFLLYSNAIPSQNLGFIDPKATSLEITLADRDLTIHQSPTVLGSTRAGGTTGAVLWKVAPLFAEWLSSPTNPLFTSGILAPSSTVLELGCGISPLNALAVAPRIARYVLSDQGYVQKLVEQNLSANRAPVGRSRSRAKSVQAQGNVRFRPLDWEQDEVMPGLAAPGSSFDVVLAADCVYNYALAGPFVQTRPSSGVTPCLILPEKSPPADGVVPVSAAGRGDLGVDVARDDVDLFGAVLVERAKLGYTCAEFWLRAKCHESKDDATPRLCFCVSRAILARTLGVPGITPYIGSFQSCDRPLVSRRGDVFWETKLEQDPKDWVSPARSCAAGDRG</sequence>
<dbReference type="Pfam" id="PF10294">
    <property type="entry name" value="Methyltransf_16"/>
    <property type="match status" value="1"/>
</dbReference>
<evidence type="ECO:0000256" key="6">
    <source>
        <dbReference type="ARBA" id="ARBA00023288"/>
    </source>
</evidence>
<dbReference type="FunFam" id="1.10.238.10:FF:000009">
    <property type="entry name" value="Visinin-like protein 1"/>
    <property type="match status" value="1"/>
</dbReference>
<dbReference type="PANTHER" id="PTHR23055">
    <property type="entry name" value="CALCIUM BINDING PROTEINS"/>
    <property type="match status" value="1"/>
</dbReference>
<keyword evidence="5" id="KW-0106">Calcium</keyword>
<dbReference type="EMBL" id="JACEFI010000002">
    <property type="protein sequence ID" value="KAH0600394.1"/>
    <property type="molecule type" value="Genomic_DNA"/>
</dbReference>
<evidence type="ECO:0000313" key="10">
    <source>
        <dbReference type="Proteomes" id="UP000764110"/>
    </source>
</evidence>